<proteinExistence type="predicted"/>
<dbReference type="Proteomes" id="UP001437256">
    <property type="component" value="Unassembled WGS sequence"/>
</dbReference>
<protein>
    <submittedName>
        <fullName evidence="1">Uncharacterized protein</fullName>
    </submittedName>
</protein>
<comment type="caution">
    <text evidence="1">The sequence shown here is derived from an EMBL/GenBank/DDBJ whole genome shotgun (WGS) entry which is preliminary data.</text>
</comment>
<dbReference type="EMBL" id="JBBXMP010000064">
    <property type="protein sequence ID" value="KAL0064327.1"/>
    <property type="molecule type" value="Genomic_DNA"/>
</dbReference>
<gene>
    <name evidence="1" type="ORF">AAF712_008773</name>
</gene>
<evidence type="ECO:0000313" key="2">
    <source>
        <dbReference type="Proteomes" id="UP001437256"/>
    </source>
</evidence>
<name>A0ABR2ZTB3_9AGAR</name>
<sequence length="129" mass="14820">MERSAVEDDEENEVSMVLGGRSSRLPPVGPDVWVVIDINQDRYVREIDAQYQIQQAEEQNSLRMTQIGWENHSLRNEIETLREQLTKWNQLAMNVVENTDREVKKCLGELNDAVLLGIDMVTVSDSDEC</sequence>
<keyword evidence="2" id="KW-1185">Reference proteome</keyword>
<evidence type="ECO:0000313" key="1">
    <source>
        <dbReference type="EMBL" id="KAL0064327.1"/>
    </source>
</evidence>
<reference evidence="1 2" key="1">
    <citation type="submission" date="2024-05" db="EMBL/GenBank/DDBJ databases">
        <title>A draft genome resource for the thread blight pathogen Marasmius tenuissimus strain MS-2.</title>
        <authorList>
            <person name="Yulfo-Soto G.E."/>
            <person name="Baruah I.K."/>
            <person name="Amoako-Attah I."/>
            <person name="Bukari Y."/>
            <person name="Meinhardt L.W."/>
            <person name="Bailey B.A."/>
            <person name="Cohen S.P."/>
        </authorList>
    </citation>
    <scope>NUCLEOTIDE SEQUENCE [LARGE SCALE GENOMIC DNA]</scope>
    <source>
        <strain evidence="1 2">MS-2</strain>
    </source>
</reference>
<accession>A0ABR2ZTB3</accession>
<organism evidence="1 2">
    <name type="scientific">Marasmius tenuissimus</name>
    <dbReference type="NCBI Taxonomy" id="585030"/>
    <lineage>
        <taxon>Eukaryota</taxon>
        <taxon>Fungi</taxon>
        <taxon>Dikarya</taxon>
        <taxon>Basidiomycota</taxon>
        <taxon>Agaricomycotina</taxon>
        <taxon>Agaricomycetes</taxon>
        <taxon>Agaricomycetidae</taxon>
        <taxon>Agaricales</taxon>
        <taxon>Marasmiineae</taxon>
        <taxon>Marasmiaceae</taxon>
        <taxon>Marasmius</taxon>
    </lineage>
</organism>